<dbReference type="Pfam" id="PF02882">
    <property type="entry name" value="THF_DHG_CYH_C"/>
    <property type="match status" value="1"/>
</dbReference>
<protein>
    <recommendedName>
        <fullName evidence="2">Tetrahydrofolate dehydrogenase/cyclohydrolase NAD(P)-binding domain-containing protein</fullName>
    </recommendedName>
</protein>
<dbReference type="Proteomes" id="UP000726170">
    <property type="component" value="Unassembled WGS sequence"/>
</dbReference>
<name>A0ABS6EPA9_9CLOT</name>
<accession>A0ABS6EPA9</accession>
<evidence type="ECO:0000259" key="2">
    <source>
        <dbReference type="Pfam" id="PF02882"/>
    </source>
</evidence>
<dbReference type="RefSeq" id="WP_216441089.1">
    <property type="nucleotide sequence ID" value="NZ_JAHLQF010000006.1"/>
</dbReference>
<proteinExistence type="predicted"/>
<dbReference type="PANTHER" id="PTHR48099">
    <property type="entry name" value="C-1-TETRAHYDROFOLATE SYNTHASE, CYTOPLASMIC-RELATED"/>
    <property type="match status" value="1"/>
</dbReference>
<reference evidence="3 4" key="1">
    <citation type="submission" date="2021-06" db="EMBL/GenBank/DDBJ databases">
        <authorList>
            <person name="Sun Q."/>
            <person name="Li D."/>
        </authorList>
    </citation>
    <scope>NUCLEOTIDE SEQUENCE [LARGE SCALE GENOMIC DNA]</scope>
    <source>
        <strain evidence="3 4">MSJ-11</strain>
    </source>
</reference>
<dbReference type="EMBL" id="JAHLQF010000006">
    <property type="protein sequence ID" value="MBU5486491.1"/>
    <property type="molecule type" value="Genomic_DNA"/>
</dbReference>
<gene>
    <name evidence="3" type="ORF">KQI86_19505</name>
</gene>
<sequence length="240" mass="27374">MIIDCKKVADSIHLEPKPRTLGIIRYGEHKDAEYFCKSIMKQAEGTKLYIIEIDLNTYDYKGMMIENMINACDKIVCCNPFPKEIKELLQDMIPPQKDIDNFTGRSRYRNCTAEAVRMVLEDKYESIEGLNATVLGANVGWEIARELKDMGSTVTVYNSKTKNEYRTMYADIIVSAVGKEDLIKYLPCAETIIDVGNDIGDLIYEHAMNDLYDLTPQRNGIGLITTKILLKKVLEDEHEI</sequence>
<organism evidence="3 4">
    <name type="scientific">Clostridium mobile</name>
    <dbReference type="NCBI Taxonomy" id="2841512"/>
    <lineage>
        <taxon>Bacteria</taxon>
        <taxon>Bacillati</taxon>
        <taxon>Bacillota</taxon>
        <taxon>Clostridia</taxon>
        <taxon>Eubacteriales</taxon>
        <taxon>Clostridiaceae</taxon>
        <taxon>Clostridium</taxon>
    </lineage>
</organism>
<evidence type="ECO:0000256" key="1">
    <source>
        <dbReference type="ARBA" id="ARBA00022605"/>
    </source>
</evidence>
<keyword evidence="1" id="KW-0028">Amino-acid biosynthesis</keyword>
<dbReference type="PANTHER" id="PTHR48099:SF5">
    <property type="entry name" value="C-1-TETRAHYDROFOLATE SYNTHASE, CYTOPLASMIC"/>
    <property type="match status" value="1"/>
</dbReference>
<feature type="domain" description="Tetrahydrofolate dehydrogenase/cyclohydrolase NAD(P)-binding" evidence="2">
    <location>
        <begin position="111"/>
        <end position="235"/>
    </location>
</feature>
<dbReference type="InterPro" id="IPR020631">
    <property type="entry name" value="THF_DH/CycHdrlase_NAD-bd_dom"/>
</dbReference>
<comment type="caution">
    <text evidence="3">The sequence shown here is derived from an EMBL/GenBank/DDBJ whole genome shotgun (WGS) entry which is preliminary data.</text>
</comment>
<evidence type="ECO:0000313" key="3">
    <source>
        <dbReference type="EMBL" id="MBU5486491.1"/>
    </source>
</evidence>
<keyword evidence="4" id="KW-1185">Reference proteome</keyword>
<evidence type="ECO:0000313" key="4">
    <source>
        <dbReference type="Proteomes" id="UP000726170"/>
    </source>
</evidence>